<dbReference type="Proteomes" id="UP000237061">
    <property type="component" value="Unassembled WGS sequence"/>
</dbReference>
<dbReference type="GO" id="GO:0005886">
    <property type="term" value="C:plasma membrane"/>
    <property type="evidence" value="ECO:0007669"/>
    <property type="project" value="UniProtKB-SubCell"/>
</dbReference>
<feature type="transmembrane region" description="Helical" evidence="10">
    <location>
        <begin position="36"/>
        <end position="55"/>
    </location>
</feature>
<accession>A0A2S4A083</accession>
<dbReference type="AlphaFoldDB" id="A0A2S4A083"/>
<dbReference type="InterPro" id="IPR036890">
    <property type="entry name" value="HATPase_C_sf"/>
</dbReference>
<dbReference type="SMART" id="SM00387">
    <property type="entry name" value="HATPase_c"/>
    <property type="match status" value="1"/>
</dbReference>
<evidence type="ECO:0000313" key="12">
    <source>
        <dbReference type="EMBL" id="POH74921.1"/>
    </source>
</evidence>
<dbReference type="EMBL" id="PPXC01000002">
    <property type="protein sequence ID" value="POH74921.1"/>
    <property type="molecule type" value="Genomic_DNA"/>
</dbReference>
<keyword evidence="7 12" id="KW-0418">Kinase</keyword>
<comment type="cofactor">
    <cofactor evidence="2">
        <name>a divalent metal cation</name>
        <dbReference type="ChEBI" id="CHEBI:60240"/>
    </cofactor>
</comment>
<dbReference type="GO" id="GO:0009927">
    <property type="term" value="F:histidine phosphotransfer kinase activity"/>
    <property type="evidence" value="ECO:0007669"/>
    <property type="project" value="TreeGrafter"/>
</dbReference>
<evidence type="ECO:0000256" key="10">
    <source>
        <dbReference type="SAM" id="Phobius"/>
    </source>
</evidence>
<keyword evidence="5" id="KW-0597">Phosphoprotein</keyword>
<dbReference type="GO" id="GO:0005509">
    <property type="term" value="F:calcium ion binding"/>
    <property type="evidence" value="ECO:0007669"/>
    <property type="project" value="UniProtKB-ARBA"/>
</dbReference>
<comment type="subcellular location">
    <subcellularLocation>
        <location evidence="3">Cell membrane</location>
    </subcellularLocation>
</comment>
<organism evidence="12 13">
    <name type="scientific">Arthrobacter glacialis</name>
    <dbReference type="NCBI Taxonomy" id="1664"/>
    <lineage>
        <taxon>Bacteria</taxon>
        <taxon>Bacillati</taxon>
        <taxon>Actinomycetota</taxon>
        <taxon>Actinomycetes</taxon>
        <taxon>Micrococcales</taxon>
        <taxon>Micrococcaceae</taxon>
        <taxon>Arthrobacter</taxon>
    </lineage>
</organism>
<dbReference type="InterPro" id="IPR035965">
    <property type="entry name" value="PAS-like_dom_sf"/>
</dbReference>
<dbReference type="CDD" id="cd00075">
    <property type="entry name" value="HATPase"/>
    <property type="match status" value="1"/>
</dbReference>
<evidence type="ECO:0000259" key="11">
    <source>
        <dbReference type="PROSITE" id="PS50109"/>
    </source>
</evidence>
<dbReference type="PROSITE" id="PS50109">
    <property type="entry name" value="HIS_KIN"/>
    <property type="match status" value="1"/>
</dbReference>
<evidence type="ECO:0000313" key="13">
    <source>
        <dbReference type="Proteomes" id="UP000237061"/>
    </source>
</evidence>
<proteinExistence type="predicted"/>
<name>A0A2S4A083_ARTGL</name>
<comment type="catalytic activity">
    <reaction evidence="1">
        <text>ATP + protein L-histidine = ADP + protein N-phospho-L-histidine.</text>
        <dbReference type="EC" id="2.7.13.3"/>
    </reaction>
</comment>
<dbReference type="InterPro" id="IPR005467">
    <property type="entry name" value="His_kinase_dom"/>
</dbReference>
<dbReference type="Gene3D" id="1.10.287.130">
    <property type="match status" value="1"/>
</dbReference>
<dbReference type="SUPFAM" id="SSF55874">
    <property type="entry name" value="ATPase domain of HSP90 chaperone/DNA topoisomerase II/histidine kinase"/>
    <property type="match status" value="1"/>
</dbReference>
<evidence type="ECO:0000256" key="8">
    <source>
        <dbReference type="ARBA" id="ARBA00023012"/>
    </source>
</evidence>
<dbReference type="FunFam" id="3.30.565.10:FF:000006">
    <property type="entry name" value="Sensor histidine kinase WalK"/>
    <property type="match status" value="1"/>
</dbReference>
<dbReference type="SUPFAM" id="SSF47384">
    <property type="entry name" value="Homodimeric domain of signal transducing histidine kinase"/>
    <property type="match status" value="1"/>
</dbReference>
<evidence type="ECO:0000256" key="7">
    <source>
        <dbReference type="ARBA" id="ARBA00022777"/>
    </source>
</evidence>
<evidence type="ECO:0000256" key="2">
    <source>
        <dbReference type="ARBA" id="ARBA00001968"/>
    </source>
</evidence>
<keyword evidence="10" id="KW-0812">Transmembrane</keyword>
<dbReference type="EC" id="2.7.13.3" evidence="4"/>
<dbReference type="SMART" id="SM00388">
    <property type="entry name" value="HisKA"/>
    <property type="match status" value="1"/>
</dbReference>
<dbReference type="InterPro" id="IPR003661">
    <property type="entry name" value="HisK_dim/P_dom"/>
</dbReference>
<gene>
    <name evidence="12" type="ORF">CVS27_03410</name>
</gene>
<dbReference type="Pfam" id="PF00512">
    <property type="entry name" value="HisKA"/>
    <property type="match status" value="1"/>
</dbReference>
<keyword evidence="9 10" id="KW-0472">Membrane</keyword>
<feature type="transmembrane region" description="Helical" evidence="10">
    <location>
        <begin position="167"/>
        <end position="187"/>
    </location>
</feature>
<dbReference type="Gene3D" id="3.30.565.10">
    <property type="entry name" value="Histidine kinase-like ATPase, C-terminal domain"/>
    <property type="match status" value="1"/>
</dbReference>
<keyword evidence="6" id="KW-0808">Transferase</keyword>
<protein>
    <recommendedName>
        <fullName evidence="4">histidine kinase</fullName>
        <ecNumber evidence="4">2.7.13.3</ecNumber>
    </recommendedName>
</protein>
<feature type="transmembrane region" description="Helical" evidence="10">
    <location>
        <begin position="113"/>
        <end position="131"/>
    </location>
</feature>
<keyword evidence="8" id="KW-0902">Two-component regulatory system</keyword>
<feature type="transmembrane region" description="Helical" evidence="10">
    <location>
        <begin position="61"/>
        <end position="79"/>
    </location>
</feature>
<reference evidence="12 13" key="1">
    <citation type="submission" date="2018-01" db="EMBL/GenBank/DDBJ databases">
        <title>Arthrobacter sp. nov., from glaciers in China.</title>
        <authorList>
            <person name="Liu Q."/>
            <person name="Xin Y.-H."/>
        </authorList>
    </citation>
    <scope>NUCLEOTIDE SEQUENCE [LARGE SCALE GENOMIC DNA]</scope>
    <source>
        <strain evidence="12 13">HLT2-12-2</strain>
    </source>
</reference>
<evidence type="ECO:0000256" key="4">
    <source>
        <dbReference type="ARBA" id="ARBA00012438"/>
    </source>
</evidence>
<dbReference type="Gene3D" id="3.30.450.20">
    <property type="entry name" value="PAS domain"/>
    <property type="match status" value="1"/>
</dbReference>
<keyword evidence="13" id="KW-1185">Reference proteome</keyword>
<dbReference type="InterPro" id="IPR003594">
    <property type="entry name" value="HATPase_dom"/>
</dbReference>
<dbReference type="CDD" id="cd00082">
    <property type="entry name" value="HisKA"/>
    <property type="match status" value="1"/>
</dbReference>
<sequence>MTEAILTIIPENLTETAGNRLIRRYFYERSPRTRMFLAQLPFTLTMILAAALVVFLQPSLFASGELVASLFMSVGLLAVAGTVQWEKMPRGSFLLIPYLDFVAVALFREGTNALLNSAGMIALFPVFWLCASGLAPKTAIVSSTLASLLIVWIPEFNAPGPVSAEQLVRPLLIPFMMLAFAIAMVVLTTSMDRQRDALVAQDSLRRKDLVDSRQRERLLETIVDTVGVGVVVVDADGNDRLMNSTQEAIHALGVPPDISDPQESELLIFGVDRVPLPAYARPVRRAIDGESFTNYQIWIGAGEQARALSTTARTIVSDDGTSDGAVIAFHDVTDMVEALAAKDDFVANVSHEFRTPLTAIQSYVALALESPGLAPAEVINYLTIADRNAVRLNGLVTDLLATTTMNIDRAPACVDKLIADSLGTAAPAAAANGVAVESDCQQPLMAMIDAGRIGQVLDNLVSNAVKYSPDGGTLTVRACADGTDLHCQVSDTGLGMSPADQAGLFQKFFRAGQARERGIPGIGLGLMISKTIIENHGGTLTVSSEQGQGTTMSFVIPGCVVSSELVSTGTGNSQP</sequence>
<dbReference type="PRINTS" id="PR00344">
    <property type="entry name" value="BCTRLSENSOR"/>
</dbReference>
<feature type="domain" description="Histidine kinase" evidence="11">
    <location>
        <begin position="348"/>
        <end position="560"/>
    </location>
</feature>
<keyword evidence="10" id="KW-1133">Transmembrane helix</keyword>
<comment type="caution">
    <text evidence="12">The sequence shown here is derived from an EMBL/GenBank/DDBJ whole genome shotgun (WGS) entry which is preliminary data.</text>
</comment>
<evidence type="ECO:0000256" key="1">
    <source>
        <dbReference type="ARBA" id="ARBA00000085"/>
    </source>
</evidence>
<dbReference type="InterPro" id="IPR036097">
    <property type="entry name" value="HisK_dim/P_sf"/>
</dbReference>
<dbReference type="Pfam" id="PF02518">
    <property type="entry name" value="HATPase_c"/>
    <property type="match status" value="1"/>
</dbReference>
<evidence type="ECO:0000256" key="6">
    <source>
        <dbReference type="ARBA" id="ARBA00022679"/>
    </source>
</evidence>
<dbReference type="GO" id="GO:0000155">
    <property type="term" value="F:phosphorelay sensor kinase activity"/>
    <property type="evidence" value="ECO:0007669"/>
    <property type="project" value="InterPro"/>
</dbReference>
<dbReference type="PANTHER" id="PTHR43047">
    <property type="entry name" value="TWO-COMPONENT HISTIDINE PROTEIN KINASE"/>
    <property type="match status" value="1"/>
</dbReference>
<dbReference type="FunFam" id="1.10.287.130:FF:000001">
    <property type="entry name" value="Two-component sensor histidine kinase"/>
    <property type="match status" value="1"/>
</dbReference>
<dbReference type="InterPro" id="IPR004358">
    <property type="entry name" value="Sig_transdc_His_kin-like_C"/>
</dbReference>
<dbReference type="RefSeq" id="WP_103464329.1">
    <property type="nucleotide sequence ID" value="NZ_PPXC01000002.1"/>
</dbReference>
<evidence type="ECO:0000256" key="3">
    <source>
        <dbReference type="ARBA" id="ARBA00004236"/>
    </source>
</evidence>
<dbReference type="SUPFAM" id="SSF55785">
    <property type="entry name" value="PYP-like sensor domain (PAS domain)"/>
    <property type="match status" value="1"/>
</dbReference>
<evidence type="ECO:0000256" key="9">
    <source>
        <dbReference type="ARBA" id="ARBA00023136"/>
    </source>
</evidence>
<dbReference type="PANTHER" id="PTHR43047:SF72">
    <property type="entry name" value="OSMOSENSING HISTIDINE PROTEIN KINASE SLN1"/>
    <property type="match status" value="1"/>
</dbReference>
<evidence type="ECO:0000256" key="5">
    <source>
        <dbReference type="ARBA" id="ARBA00022553"/>
    </source>
</evidence>